<dbReference type="RefSeq" id="WP_284149540.1">
    <property type="nucleotide sequence ID" value="NZ_CP011008.1"/>
</dbReference>
<accession>A0AAW7IG24</accession>
<evidence type="ECO:0000313" key="1">
    <source>
        <dbReference type="EMBL" id="MDM5452439.1"/>
    </source>
</evidence>
<dbReference type="EMBL" id="JAUCEY010000008">
    <property type="protein sequence ID" value="MDM5452439.1"/>
    <property type="molecule type" value="Genomic_DNA"/>
</dbReference>
<comment type="caution">
    <text evidence="1">The sequence shown here is derived from an EMBL/GenBank/DDBJ whole genome shotgun (WGS) entry which is preliminary data.</text>
</comment>
<proteinExistence type="predicted"/>
<dbReference type="AlphaFoldDB" id="A0AAW7IG24"/>
<protein>
    <submittedName>
        <fullName evidence="1">Uncharacterized protein</fullName>
    </submittedName>
</protein>
<dbReference type="Proteomes" id="UP001234602">
    <property type="component" value="Unassembled WGS sequence"/>
</dbReference>
<organism evidence="1 2">
    <name type="scientific">Peribacillus simplex</name>
    <dbReference type="NCBI Taxonomy" id="1478"/>
    <lineage>
        <taxon>Bacteria</taxon>
        <taxon>Bacillati</taxon>
        <taxon>Bacillota</taxon>
        <taxon>Bacilli</taxon>
        <taxon>Bacillales</taxon>
        <taxon>Bacillaceae</taxon>
        <taxon>Peribacillus</taxon>
    </lineage>
</organism>
<sequence length="40" mass="4516">MSVKIQSDGEIVGMDEAAAVVLKEKIRFMFKDDIPCKNMK</sequence>
<gene>
    <name evidence="1" type="ORF">QUF89_09625</name>
</gene>
<reference evidence="1" key="1">
    <citation type="submission" date="2023-06" db="EMBL/GenBank/DDBJ databases">
        <title>Comparative genomics of Bacillaceae isolates and their secondary metabolite potential.</title>
        <authorList>
            <person name="Song L."/>
            <person name="Nielsen L.J."/>
            <person name="Mohite O."/>
            <person name="Xu X."/>
            <person name="Weber T."/>
            <person name="Kovacs A.T."/>
        </authorList>
    </citation>
    <scope>NUCLEOTIDE SEQUENCE</scope>
    <source>
        <strain evidence="1">D8_B_37</strain>
    </source>
</reference>
<name>A0AAW7IG24_9BACI</name>
<evidence type="ECO:0000313" key="2">
    <source>
        <dbReference type="Proteomes" id="UP001234602"/>
    </source>
</evidence>